<gene>
    <name evidence="1" type="ORF">AR1Y2_1606</name>
</gene>
<dbReference type="OrthoDB" id="1734503at2"/>
<reference evidence="1 2" key="1">
    <citation type="submission" date="2019-05" db="EMBL/GenBank/DDBJ databases">
        <title>Complete genome sequencing of Anaerostipes rhamnosivorans.</title>
        <authorList>
            <person name="Bui T.P.N."/>
            <person name="de Vos W.M."/>
        </authorList>
    </citation>
    <scope>NUCLEOTIDE SEQUENCE [LARGE SCALE GENOMIC DNA]</scope>
    <source>
        <strain evidence="1 2">1y2</strain>
    </source>
</reference>
<sequence length="101" mass="11667">MLRKKNLIYQGRSVKKFNEIRDLLDIYRVKYTYQVKDTVNDAGSDSLLSFLGRQQGMAPRAFTGSAGISGEDLKNYMIYAYETDIEEKVLKSLWEEVCQDV</sequence>
<dbReference type="Proteomes" id="UP000298653">
    <property type="component" value="Chromosome"/>
</dbReference>
<evidence type="ECO:0000313" key="2">
    <source>
        <dbReference type="Proteomes" id="UP000298653"/>
    </source>
</evidence>
<dbReference type="EMBL" id="CP040058">
    <property type="protein sequence ID" value="QCP35060.1"/>
    <property type="molecule type" value="Genomic_DNA"/>
</dbReference>
<name>A0A4V1EG71_9FIRM</name>
<proteinExistence type="predicted"/>
<dbReference type="KEGG" id="arf:AR1Y2_1606"/>
<accession>A0A4V1EG71</accession>
<protein>
    <submittedName>
        <fullName evidence="1">Uncharacterized protein</fullName>
    </submittedName>
</protein>
<dbReference type="RefSeq" id="WP_137328488.1">
    <property type="nucleotide sequence ID" value="NZ_CP040058.1"/>
</dbReference>
<dbReference type="AlphaFoldDB" id="A0A4V1EG71"/>
<keyword evidence="2" id="KW-1185">Reference proteome</keyword>
<evidence type="ECO:0000313" key="1">
    <source>
        <dbReference type="EMBL" id="QCP35060.1"/>
    </source>
</evidence>
<organism evidence="1 2">
    <name type="scientific">Anaerostipes rhamnosivorans</name>
    <dbReference type="NCBI Taxonomy" id="1229621"/>
    <lineage>
        <taxon>Bacteria</taxon>
        <taxon>Bacillati</taxon>
        <taxon>Bacillota</taxon>
        <taxon>Clostridia</taxon>
        <taxon>Lachnospirales</taxon>
        <taxon>Lachnospiraceae</taxon>
        <taxon>Anaerostipes</taxon>
    </lineage>
</organism>